<dbReference type="EMBL" id="KZ819188">
    <property type="protein sequence ID" value="PWZ03315.1"/>
    <property type="molecule type" value="Genomic_DNA"/>
</dbReference>
<dbReference type="Gene3D" id="2.130.10.10">
    <property type="entry name" value="YVTN repeat-like/Quinoprotein amine dehydrogenase"/>
    <property type="match status" value="1"/>
</dbReference>
<dbReference type="SMART" id="SM00299">
    <property type="entry name" value="CLH"/>
    <property type="match status" value="1"/>
</dbReference>
<keyword evidence="7" id="KW-1185">Reference proteome</keyword>
<feature type="compositionally biased region" description="Acidic residues" evidence="4">
    <location>
        <begin position="68"/>
        <end position="79"/>
    </location>
</feature>
<evidence type="ECO:0000256" key="3">
    <source>
        <dbReference type="PROSITE-ProRule" id="PRU01006"/>
    </source>
</evidence>
<protein>
    <recommendedName>
        <fullName evidence="5">Vps41 beta-propeller domain-containing protein</fullName>
    </recommendedName>
</protein>
<dbReference type="Pfam" id="PF23411">
    <property type="entry name" value="Beta-prop_Vps41"/>
    <property type="match status" value="1"/>
</dbReference>
<feature type="repeat" description="CHCR" evidence="3">
    <location>
        <begin position="960"/>
        <end position="1105"/>
    </location>
</feature>
<dbReference type="Gene3D" id="1.25.40.10">
    <property type="entry name" value="Tetratricopeptide repeat domain"/>
    <property type="match status" value="1"/>
</dbReference>
<dbReference type="InterPro" id="IPR057780">
    <property type="entry name" value="Beta-prop_Vps41"/>
</dbReference>
<organism evidence="6 7">
    <name type="scientific">Testicularia cyperi</name>
    <dbReference type="NCBI Taxonomy" id="1882483"/>
    <lineage>
        <taxon>Eukaryota</taxon>
        <taxon>Fungi</taxon>
        <taxon>Dikarya</taxon>
        <taxon>Basidiomycota</taxon>
        <taxon>Ustilaginomycotina</taxon>
        <taxon>Ustilaginomycetes</taxon>
        <taxon>Ustilaginales</taxon>
        <taxon>Anthracoideaceae</taxon>
        <taxon>Testicularia</taxon>
    </lineage>
</organism>
<keyword evidence="1" id="KW-0813">Transport</keyword>
<name>A0A317XYE1_9BASI</name>
<dbReference type="GO" id="GO:0006623">
    <property type="term" value="P:protein targeting to vacuole"/>
    <property type="evidence" value="ECO:0007669"/>
    <property type="project" value="InterPro"/>
</dbReference>
<dbReference type="InterPro" id="IPR016024">
    <property type="entry name" value="ARM-type_fold"/>
</dbReference>
<feature type="compositionally biased region" description="Basic residues" evidence="4">
    <location>
        <begin position="143"/>
        <end position="152"/>
    </location>
</feature>
<evidence type="ECO:0000256" key="2">
    <source>
        <dbReference type="ARBA" id="ARBA00022927"/>
    </source>
</evidence>
<accession>A0A317XYE1</accession>
<dbReference type="InterPro" id="IPR015943">
    <property type="entry name" value="WD40/YVTN_repeat-like_dom_sf"/>
</dbReference>
<keyword evidence="2" id="KW-0653">Protein transport</keyword>
<dbReference type="InParanoid" id="A0A317XYE1"/>
<dbReference type="GO" id="GO:0009267">
    <property type="term" value="P:cellular response to starvation"/>
    <property type="evidence" value="ECO:0007669"/>
    <property type="project" value="TreeGrafter"/>
</dbReference>
<feature type="compositionally biased region" description="Low complexity" evidence="4">
    <location>
        <begin position="33"/>
        <end position="53"/>
    </location>
</feature>
<dbReference type="SUPFAM" id="SSF50978">
    <property type="entry name" value="WD40 repeat-like"/>
    <property type="match status" value="1"/>
</dbReference>
<evidence type="ECO:0000256" key="1">
    <source>
        <dbReference type="ARBA" id="ARBA00022448"/>
    </source>
</evidence>
<evidence type="ECO:0000256" key="4">
    <source>
        <dbReference type="SAM" id="MobiDB-lite"/>
    </source>
</evidence>
<dbReference type="InterPro" id="IPR000547">
    <property type="entry name" value="Clathrin_H-chain/VPS_repeat"/>
</dbReference>
<dbReference type="GO" id="GO:0016236">
    <property type="term" value="P:macroautophagy"/>
    <property type="evidence" value="ECO:0007669"/>
    <property type="project" value="TreeGrafter"/>
</dbReference>
<dbReference type="FunCoup" id="A0A317XYE1">
    <property type="interactions" value="249"/>
</dbReference>
<dbReference type="Proteomes" id="UP000246740">
    <property type="component" value="Unassembled WGS sequence"/>
</dbReference>
<feature type="domain" description="Vps41 beta-propeller" evidence="5">
    <location>
        <begin position="307"/>
        <end position="692"/>
    </location>
</feature>
<evidence type="ECO:0000313" key="7">
    <source>
        <dbReference type="Proteomes" id="UP000246740"/>
    </source>
</evidence>
<dbReference type="InterPro" id="IPR011990">
    <property type="entry name" value="TPR-like_helical_dom_sf"/>
</dbReference>
<dbReference type="GO" id="GO:0034058">
    <property type="term" value="P:endosomal vesicle fusion"/>
    <property type="evidence" value="ECO:0007669"/>
    <property type="project" value="TreeGrafter"/>
</dbReference>
<dbReference type="SUPFAM" id="SSF48371">
    <property type="entry name" value="ARM repeat"/>
    <property type="match status" value="1"/>
</dbReference>
<dbReference type="PROSITE" id="PS50236">
    <property type="entry name" value="CHCR"/>
    <property type="match status" value="1"/>
</dbReference>
<feature type="compositionally biased region" description="Low complexity" evidence="4">
    <location>
        <begin position="1203"/>
        <end position="1214"/>
    </location>
</feature>
<dbReference type="PANTHER" id="PTHR12616">
    <property type="entry name" value="VACUOLAR PROTEIN SORTING VPS41"/>
    <property type="match status" value="1"/>
</dbReference>
<evidence type="ECO:0000313" key="6">
    <source>
        <dbReference type="EMBL" id="PWZ03315.1"/>
    </source>
</evidence>
<sequence>MSSPEDAIKLAEELKDRQATLATRGFGRKQRPSLHGSSLGSHASSSSLGQAGPSSPPPTHQQQHGILLEDDENDQQELDAAEHQEHPITLPDDDDEDAGNLEMDYAPATTTVDDAREQVDDDDEDNEQEGRSLAAEILAASPPRRKKRRPSSLRRTDSNSSAGRQSITSIDSLPERTRRASIPRSESATTRDSAAIKRMTVLLEGEMPEGGPDVEPPKGDEIGQSESDAEAASQPAVSKRGTDRDVEELEAAAKATRMSEHADAQVEAESDAEGTETGSEAEEQSEEDEEDSDEGDDEEEEDVEPSLKYSRVKGSATDVFKRDTASAFTVSSRFMALGTHGGMIYILDIDGNLVKGFRLHTASILDLVIDSTSDFVAAASMDGLVSISALATAEQYIFDFKRPMRCISLEPNFGRKSSRSFVCGGMAGSLSHREKSWFGHKETVLHSGEGPIWTTRWRGNFIAWASDKGVRIYDTSAHQRISFISPPSANVRADLYRCTLYWQDDRTLLVAWADHIKIAKIRERNPANVASSASSATSSLAKVGGIGSAVGVGGAGSSGQTQYVVEITAIFQLDCMISGIAPYGLDLLVLAYVAEDVYNPDSEGDSSFEVQRRREALRPELRIISRAGEELSSDVLSLNDYARFQCNDYLLVPSAEARAYSAAMLAGRKVRSDATEACQFYVVSPKDIVVSKPRDEKDHVEWLLERQRFQEALVKVEAMGRTAALENGFDAEEIGKKYLNYLVESDRYADAAKVASKILGRNVGAWEDWIFLFVEKGKLATAIPYIPTSDPTLSGLVYDMILAHFLQHDPQKLLQTVQEWPPEIYSTQAVVLAIEDQLADGTDLKQMKQINGAKADQHKVLLMECLAEIFIRNRQPSKALVWFLRLRKANVFDLIRENNLFTAVQDQALLLIEFEEDLKSRRGQVGDGEAGVDGDKKKQQQEQHTRAIAGGGISKHGAAIDLLVDHTFSIPIGRVIQQLEGHPRYLYMYLDALFERDTAQVTPFCDLQVKLYAEYEPSRLMAYLRAMSSFYSFEKAYEVCSEHDYIPEMVFLLGRVGDNKRALSLIIERLGDVERAIDFAKEQNDDDLWEDLLKYSESRPAFIRGLLENVGPEIDPIRLIRRIKDGLHIPGLKPALIKILSDFSLQISLLEGCEAILSHDVQVAAQELQRSQRYATFADTDSVCSTCNLALFSSPGLAGAGAAGSESNSNSKGAQKTVSATDTFEAARRTKTVVFLCGHLHHLTCLIPPANLPAPKPEPTRSLASLSTTSQAFSASSSVRLRWNQFDSLSDAAASRYASTSTLKATANAAATYGPKARADSQSDLFIHRLAYDARLRPVLSRKGCPTCKKQGLLSH</sequence>
<feature type="region of interest" description="Disordered" evidence="4">
    <location>
        <begin position="19"/>
        <end position="310"/>
    </location>
</feature>
<feature type="region of interest" description="Disordered" evidence="4">
    <location>
        <begin position="1202"/>
        <end position="1221"/>
    </location>
</feature>
<dbReference type="PANTHER" id="PTHR12616:SF1">
    <property type="entry name" value="VACUOLAR PROTEIN SORTING-ASSOCIATED PROTEIN 41 HOMOLOG"/>
    <property type="match status" value="1"/>
</dbReference>
<dbReference type="Pfam" id="PF23556">
    <property type="entry name" value="TPR_Vps41"/>
    <property type="match status" value="1"/>
</dbReference>
<feature type="compositionally biased region" description="Polar residues" evidence="4">
    <location>
        <begin position="158"/>
        <end position="171"/>
    </location>
</feature>
<dbReference type="InterPro" id="IPR036322">
    <property type="entry name" value="WD40_repeat_dom_sf"/>
</dbReference>
<reference evidence="6 7" key="1">
    <citation type="journal article" date="2018" name="Mol. Biol. Evol.">
        <title>Broad Genomic Sampling Reveals a Smut Pathogenic Ancestry of the Fungal Clade Ustilaginomycotina.</title>
        <authorList>
            <person name="Kijpornyongpan T."/>
            <person name="Mondo S.J."/>
            <person name="Barry K."/>
            <person name="Sandor L."/>
            <person name="Lee J."/>
            <person name="Lipzen A."/>
            <person name="Pangilinan J."/>
            <person name="LaButti K."/>
            <person name="Hainaut M."/>
            <person name="Henrissat B."/>
            <person name="Grigoriev I.V."/>
            <person name="Spatafora J.W."/>
            <person name="Aime M.C."/>
        </authorList>
    </citation>
    <scope>NUCLEOTIDE SEQUENCE [LARGE SCALE GENOMIC DNA]</scope>
    <source>
        <strain evidence="6 7">MCA 3645</strain>
    </source>
</reference>
<dbReference type="GO" id="GO:0030897">
    <property type="term" value="C:HOPS complex"/>
    <property type="evidence" value="ECO:0007669"/>
    <property type="project" value="TreeGrafter"/>
</dbReference>
<gene>
    <name evidence="6" type="ORF">BCV70DRAFT_197537</name>
</gene>
<dbReference type="InterPro" id="IPR045111">
    <property type="entry name" value="Vps41/Vps8"/>
</dbReference>
<proteinExistence type="predicted"/>
<dbReference type="GO" id="GO:0005770">
    <property type="term" value="C:late endosome"/>
    <property type="evidence" value="ECO:0007669"/>
    <property type="project" value="TreeGrafter"/>
</dbReference>
<evidence type="ECO:0000259" key="5">
    <source>
        <dbReference type="Pfam" id="PF23411"/>
    </source>
</evidence>
<feature type="compositionally biased region" description="Acidic residues" evidence="4">
    <location>
        <begin position="266"/>
        <end position="304"/>
    </location>
</feature>
<dbReference type="STRING" id="1882483.A0A317XYE1"/>
<dbReference type="OrthoDB" id="244107at2759"/>
<dbReference type="FunFam" id="1.25.40.10:FF:000350">
    <property type="entry name" value="Vacuolar protein sorting-associated protein 41 homolog"/>
    <property type="match status" value="1"/>
</dbReference>
<dbReference type="FunFam" id="2.130.10.10:FF:000932">
    <property type="entry name" value="Related to Vacuolar assembly protein VPS41"/>
    <property type="match status" value="1"/>
</dbReference>